<dbReference type="SUPFAM" id="SSF53822">
    <property type="entry name" value="Periplasmic binding protein-like I"/>
    <property type="match status" value="1"/>
</dbReference>
<dbReference type="SUPFAM" id="SSF46785">
    <property type="entry name" value="Winged helix' DNA-binding domain"/>
    <property type="match status" value="1"/>
</dbReference>
<dbReference type="SMART" id="SM00345">
    <property type="entry name" value="HTH_GNTR"/>
    <property type="match status" value="1"/>
</dbReference>
<gene>
    <name evidence="5" type="ORF">ACFS7Y_11185</name>
</gene>
<dbReference type="InterPro" id="IPR036388">
    <property type="entry name" value="WH-like_DNA-bd_sf"/>
</dbReference>
<evidence type="ECO:0000256" key="1">
    <source>
        <dbReference type="ARBA" id="ARBA00023015"/>
    </source>
</evidence>
<dbReference type="InterPro" id="IPR000524">
    <property type="entry name" value="Tscrpt_reg_HTH_GntR"/>
</dbReference>
<dbReference type="PROSITE" id="PS50949">
    <property type="entry name" value="HTH_GNTR"/>
    <property type="match status" value="1"/>
</dbReference>
<dbReference type="CDD" id="cd07377">
    <property type="entry name" value="WHTH_GntR"/>
    <property type="match status" value="1"/>
</dbReference>
<dbReference type="RefSeq" id="WP_320186047.1">
    <property type="nucleotide sequence ID" value="NZ_CP138332.1"/>
</dbReference>
<evidence type="ECO:0000256" key="2">
    <source>
        <dbReference type="ARBA" id="ARBA00023125"/>
    </source>
</evidence>
<dbReference type="InterPro" id="IPR028082">
    <property type="entry name" value="Peripla_BP_I"/>
</dbReference>
<evidence type="ECO:0000256" key="3">
    <source>
        <dbReference type="ARBA" id="ARBA00023163"/>
    </source>
</evidence>
<dbReference type="Pfam" id="PF00392">
    <property type="entry name" value="GntR"/>
    <property type="match status" value="1"/>
</dbReference>
<keyword evidence="2" id="KW-0238">DNA-binding</keyword>
<evidence type="ECO:0000259" key="4">
    <source>
        <dbReference type="PROSITE" id="PS50949"/>
    </source>
</evidence>
<dbReference type="Gene3D" id="1.10.10.10">
    <property type="entry name" value="Winged helix-like DNA-binding domain superfamily/Winged helix DNA-binding domain"/>
    <property type="match status" value="1"/>
</dbReference>
<proteinExistence type="predicted"/>
<accession>A0ABW6BEM3</accession>
<dbReference type="Proteomes" id="UP001597525">
    <property type="component" value="Unassembled WGS sequence"/>
</dbReference>
<evidence type="ECO:0000313" key="5">
    <source>
        <dbReference type="EMBL" id="MFD2967957.1"/>
    </source>
</evidence>
<reference evidence="6" key="1">
    <citation type="journal article" date="2019" name="Int. J. Syst. Evol. Microbiol.">
        <title>The Global Catalogue of Microorganisms (GCM) 10K type strain sequencing project: providing services to taxonomists for standard genome sequencing and annotation.</title>
        <authorList>
            <consortium name="The Broad Institute Genomics Platform"/>
            <consortium name="The Broad Institute Genome Sequencing Center for Infectious Disease"/>
            <person name="Wu L."/>
            <person name="Ma J."/>
        </authorList>
    </citation>
    <scope>NUCLEOTIDE SEQUENCE [LARGE SCALE GENOMIC DNA]</scope>
    <source>
        <strain evidence="6">KCTC 22814</strain>
    </source>
</reference>
<dbReference type="Gene3D" id="3.40.50.2300">
    <property type="match status" value="2"/>
</dbReference>
<dbReference type="PANTHER" id="PTHR38445">
    <property type="entry name" value="HTH-TYPE TRANSCRIPTIONAL REPRESSOR YTRA"/>
    <property type="match status" value="1"/>
</dbReference>
<evidence type="ECO:0000313" key="6">
    <source>
        <dbReference type="Proteomes" id="UP001597525"/>
    </source>
</evidence>
<dbReference type="InterPro" id="IPR036390">
    <property type="entry name" value="WH_DNA-bd_sf"/>
</dbReference>
<feature type="domain" description="HTH gntR-type" evidence="4">
    <location>
        <begin position="33"/>
        <end position="101"/>
    </location>
</feature>
<comment type="caution">
    <text evidence="5">The sequence shown here is derived from an EMBL/GenBank/DDBJ whole genome shotgun (WGS) entry which is preliminary data.</text>
</comment>
<name>A0ABW6BEM3_9SPHI</name>
<keyword evidence="3" id="KW-0804">Transcription</keyword>
<dbReference type="EMBL" id="JBHUPB010000008">
    <property type="protein sequence ID" value="MFD2967957.1"/>
    <property type="molecule type" value="Genomic_DNA"/>
</dbReference>
<dbReference type="PANTHER" id="PTHR38445:SF9">
    <property type="entry name" value="HTH-TYPE TRANSCRIPTIONAL REPRESSOR YTRA"/>
    <property type="match status" value="1"/>
</dbReference>
<protein>
    <submittedName>
        <fullName evidence="5">GntR family transcriptional regulator</fullName>
    </submittedName>
</protein>
<keyword evidence="6" id="KW-1185">Reference proteome</keyword>
<sequence>MQKTVSLAHHVDEATMNNQEFIHSIQISDFSSTPKYLQLADAVIDGVKRSHLRQGDILPSINELSVHLDISRDTVEKGYKHLKSLDIISSTPGKGYFVAKSDVVNKQKIALFLNKLSAHKKIVYDALARELGEEASLDLFVYNSDISHLRTLLLNLTKQYDRYVIFPHFKEGRDQAPEVLSLIPMDKLLVLGKMVDGFGSHIDAVYENYEKDIYEALEKALEPLSRYRALKLIFPDNSDYPKAIIKGFYKFCQQYAFDHTLVGSLAKEPIKKGECYINLAEDDLVLILEKSIAKNYQVGKDIGIISYNETPLKKFILNGITTISTDFELMGKYAAQIIKSKETKQLEVPFYINIRPSI</sequence>
<organism evidence="5 6">
    <name type="scientific">Sphingobacterium bambusae</name>
    <dbReference type="NCBI Taxonomy" id="662858"/>
    <lineage>
        <taxon>Bacteria</taxon>
        <taxon>Pseudomonadati</taxon>
        <taxon>Bacteroidota</taxon>
        <taxon>Sphingobacteriia</taxon>
        <taxon>Sphingobacteriales</taxon>
        <taxon>Sphingobacteriaceae</taxon>
        <taxon>Sphingobacterium</taxon>
    </lineage>
</organism>
<keyword evidence="1" id="KW-0805">Transcription regulation</keyword>